<evidence type="ECO:0008006" key="3">
    <source>
        <dbReference type="Google" id="ProtNLM"/>
    </source>
</evidence>
<evidence type="ECO:0000313" key="2">
    <source>
        <dbReference type="EMBL" id="ACL45627.1"/>
    </source>
</evidence>
<dbReference type="eggNOG" id="ENOG5032ZN8">
    <property type="taxonomic scope" value="Bacteria"/>
</dbReference>
<protein>
    <recommendedName>
        <fullName evidence="3">DUF1772 domain-containing protein</fullName>
    </recommendedName>
</protein>
<dbReference type="STRING" id="395961.Cyan7425_3302"/>
<proteinExistence type="predicted"/>
<gene>
    <name evidence="2" type="ordered locus">Cyan7425_3302</name>
</gene>
<dbReference type="AlphaFoldDB" id="B8HPR8"/>
<evidence type="ECO:0000256" key="1">
    <source>
        <dbReference type="SAM" id="Phobius"/>
    </source>
</evidence>
<keyword evidence="1" id="KW-1133">Transmembrane helix</keyword>
<feature type="transmembrane region" description="Helical" evidence="1">
    <location>
        <begin position="141"/>
        <end position="161"/>
    </location>
</feature>
<keyword evidence="1" id="KW-0472">Membrane</keyword>
<dbReference type="EMBL" id="CP001344">
    <property type="protein sequence ID" value="ACL45627.1"/>
    <property type="molecule type" value="Genomic_DNA"/>
</dbReference>
<name>B8HPR8_CYAP4</name>
<dbReference type="HOGENOM" id="CLU_128115_0_0_3"/>
<accession>B8HPR8</accession>
<sequence length="162" mass="18420">MGRKPEIGGPVMLIKLWRFVTLLLTALSMGLSFCHLLELPPRVFYFDAQLWITITTRGLYYLFGTVGAVLEIGSILAALGLAWLIRQRRVTFRLTLIGSGFLLLALLLWIMFIAPVNAELANWTPTAFPADWARYRNQWEYTHAINAIIKILGFSALIFSCW</sequence>
<keyword evidence="1" id="KW-0812">Transmembrane</keyword>
<dbReference type="KEGG" id="cyn:Cyan7425_3302"/>
<feature type="transmembrane region" description="Helical" evidence="1">
    <location>
        <begin position="92"/>
        <end position="114"/>
    </location>
</feature>
<reference evidence="2" key="1">
    <citation type="submission" date="2009-01" db="EMBL/GenBank/DDBJ databases">
        <title>Complete sequence of chromosome Cyanothece sp. PCC 7425.</title>
        <authorList>
            <consortium name="US DOE Joint Genome Institute"/>
            <person name="Lucas S."/>
            <person name="Copeland A."/>
            <person name="Lapidus A."/>
            <person name="Glavina del Rio T."/>
            <person name="Dalin E."/>
            <person name="Tice H."/>
            <person name="Bruce D."/>
            <person name="Goodwin L."/>
            <person name="Pitluck S."/>
            <person name="Sims D."/>
            <person name="Meineke L."/>
            <person name="Brettin T."/>
            <person name="Detter J.C."/>
            <person name="Han C."/>
            <person name="Larimer F."/>
            <person name="Land M."/>
            <person name="Hauser L."/>
            <person name="Kyrpides N."/>
            <person name="Ovchinnikova G."/>
            <person name="Liberton M."/>
            <person name="Stoeckel J."/>
            <person name="Banerjee A."/>
            <person name="Singh A."/>
            <person name="Page L."/>
            <person name="Sato H."/>
            <person name="Zhao L."/>
            <person name="Sherman L."/>
            <person name="Pakrasi H."/>
            <person name="Richardson P."/>
        </authorList>
    </citation>
    <scope>NUCLEOTIDE SEQUENCE</scope>
    <source>
        <strain evidence="2">PCC 7425</strain>
    </source>
</reference>
<organism evidence="2">
    <name type="scientific">Cyanothece sp. (strain PCC 7425 / ATCC 29141)</name>
    <dbReference type="NCBI Taxonomy" id="395961"/>
    <lineage>
        <taxon>Bacteria</taxon>
        <taxon>Bacillati</taxon>
        <taxon>Cyanobacteriota</taxon>
        <taxon>Cyanophyceae</taxon>
        <taxon>Gomontiellales</taxon>
        <taxon>Cyanothecaceae</taxon>
        <taxon>Cyanothece</taxon>
    </lineage>
</organism>
<feature type="transmembrane region" description="Helical" evidence="1">
    <location>
        <begin position="58"/>
        <end position="85"/>
    </location>
</feature>